<feature type="domain" description="N-acetyltransferase" evidence="3">
    <location>
        <begin position="1"/>
        <end position="150"/>
    </location>
</feature>
<comment type="caution">
    <text evidence="4">The sequence shown here is derived from an EMBL/GenBank/DDBJ whole genome shotgun (WGS) entry which is preliminary data.</text>
</comment>
<keyword evidence="2" id="KW-0012">Acyltransferase</keyword>
<dbReference type="RefSeq" id="WP_153234086.1">
    <property type="nucleotide sequence ID" value="NZ_WINI01000003.1"/>
</dbReference>
<evidence type="ECO:0000313" key="4">
    <source>
        <dbReference type="EMBL" id="MQR00496.1"/>
    </source>
</evidence>
<organism evidence="4 5">
    <name type="scientific">Glaciimonas soli</name>
    <dbReference type="NCBI Taxonomy" id="2590999"/>
    <lineage>
        <taxon>Bacteria</taxon>
        <taxon>Pseudomonadati</taxon>
        <taxon>Pseudomonadota</taxon>
        <taxon>Betaproteobacteria</taxon>
        <taxon>Burkholderiales</taxon>
        <taxon>Oxalobacteraceae</taxon>
        <taxon>Glaciimonas</taxon>
    </lineage>
</organism>
<evidence type="ECO:0000256" key="2">
    <source>
        <dbReference type="ARBA" id="ARBA00023315"/>
    </source>
</evidence>
<dbReference type="GO" id="GO:0016747">
    <property type="term" value="F:acyltransferase activity, transferring groups other than amino-acyl groups"/>
    <property type="evidence" value="ECO:0007669"/>
    <property type="project" value="InterPro"/>
</dbReference>
<dbReference type="InterPro" id="IPR016181">
    <property type="entry name" value="Acyl_CoA_acyltransferase"/>
</dbReference>
<dbReference type="InterPro" id="IPR000182">
    <property type="entry name" value="GNAT_dom"/>
</dbReference>
<proteinExistence type="predicted"/>
<dbReference type="PANTHER" id="PTHR43877">
    <property type="entry name" value="AMINOALKYLPHOSPHONATE N-ACETYLTRANSFERASE-RELATED-RELATED"/>
    <property type="match status" value="1"/>
</dbReference>
<evidence type="ECO:0000259" key="3">
    <source>
        <dbReference type="PROSITE" id="PS51186"/>
    </source>
</evidence>
<dbReference type="InterPro" id="IPR050832">
    <property type="entry name" value="Bact_Acetyltransf"/>
</dbReference>
<dbReference type="Pfam" id="PF00583">
    <property type="entry name" value="Acetyltransf_1"/>
    <property type="match status" value="1"/>
</dbReference>
<dbReference type="OrthoDB" id="9803233at2"/>
<evidence type="ECO:0000256" key="1">
    <source>
        <dbReference type="ARBA" id="ARBA00022679"/>
    </source>
</evidence>
<protein>
    <submittedName>
        <fullName evidence="4">GNAT family N-acetyltransferase</fullName>
    </submittedName>
</protein>
<dbReference type="AlphaFoldDB" id="A0A843YV53"/>
<evidence type="ECO:0000313" key="5">
    <source>
        <dbReference type="Proteomes" id="UP000451565"/>
    </source>
</evidence>
<dbReference type="Gene3D" id="3.40.630.30">
    <property type="match status" value="1"/>
</dbReference>
<gene>
    <name evidence="4" type="ORF">GEV47_07355</name>
</gene>
<dbReference type="SUPFAM" id="SSF55729">
    <property type="entry name" value="Acyl-CoA N-acyltransferases (Nat)"/>
    <property type="match status" value="1"/>
</dbReference>
<keyword evidence="1 4" id="KW-0808">Transferase</keyword>
<accession>A0A843YV53</accession>
<dbReference type="PROSITE" id="PS51186">
    <property type="entry name" value="GNAT"/>
    <property type="match status" value="1"/>
</dbReference>
<reference evidence="4 5" key="1">
    <citation type="submission" date="2019-10" db="EMBL/GenBank/DDBJ databases">
        <title>Glaciimonas soli sp. nov., a psychrophilic bacterium isolated from the forest soil of a high elevation mountain in Taiwan.</title>
        <authorList>
            <person name="Wang L.-T."/>
            <person name="Shieh W.Y."/>
        </authorList>
    </citation>
    <scope>NUCLEOTIDE SEQUENCE [LARGE SCALE GENOMIC DNA]</scope>
    <source>
        <strain evidence="4 5">GS1</strain>
    </source>
</reference>
<dbReference type="EMBL" id="WINI01000003">
    <property type="protein sequence ID" value="MQR00496.1"/>
    <property type="molecule type" value="Genomic_DNA"/>
</dbReference>
<dbReference type="Proteomes" id="UP000451565">
    <property type="component" value="Unassembled WGS sequence"/>
</dbReference>
<sequence length="150" mass="16307">MIIVAAEDPTSSDAYMLMAELSATLAMITGDSGNSSFDPSDVRVPNALFVVARDSQGRAIGCGAFRPLTDGVAELKRMYSRPGNPGTGSALLAFLEAAAKAMQYQALWLETRLINKQAVRFYEQRAYKIIPNFGKYAGNNNAVCFEKRLT</sequence>
<keyword evidence="5" id="KW-1185">Reference proteome</keyword>
<name>A0A843YV53_9BURK</name>
<dbReference type="PANTHER" id="PTHR43877:SF2">
    <property type="entry name" value="AMINOALKYLPHOSPHONATE N-ACETYLTRANSFERASE-RELATED"/>
    <property type="match status" value="1"/>
</dbReference>